<organism evidence="4 5">
    <name type="scientific">Chryseotalea sanaruensis</name>
    <dbReference type="NCBI Taxonomy" id="2482724"/>
    <lineage>
        <taxon>Bacteria</taxon>
        <taxon>Pseudomonadati</taxon>
        <taxon>Bacteroidota</taxon>
        <taxon>Cytophagia</taxon>
        <taxon>Cytophagales</taxon>
        <taxon>Chryseotaleaceae</taxon>
        <taxon>Chryseotalea</taxon>
    </lineage>
</organism>
<feature type="transmembrane region" description="Helical" evidence="1">
    <location>
        <begin position="531"/>
        <end position="555"/>
    </location>
</feature>
<dbReference type="EMBL" id="BHXQ01000003">
    <property type="protein sequence ID" value="GCC51889.1"/>
    <property type="molecule type" value="Genomic_DNA"/>
</dbReference>
<dbReference type="InterPro" id="IPR019196">
    <property type="entry name" value="ABC_transp_unknown"/>
</dbReference>
<dbReference type="Pfam" id="PF23357">
    <property type="entry name" value="DUF7088"/>
    <property type="match status" value="1"/>
</dbReference>
<feature type="domain" description="ABC-type uncharacterised transport system" evidence="2">
    <location>
        <begin position="197"/>
        <end position="498"/>
    </location>
</feature>
<accession>A0A401UAH0</accession>
<evidence type="ECO:0000259" key="2">
    <source>
        <dbReference type="Pfam" id="PF09822"/>
    </source>
</evidence>
<keyword evidence="1" id="KW-0472">Membrane</keyword>
<dbReference type="Proteomes" id="UP000288227">
    <property type="component" value="Unassembled WGS sequence"/>
</dbReference>
<dbReference type="SUPFAM" id="SSF52317">
    <property type="entry name" value="Class I glutamine amidotransferase-like"/>
    <property type="match status" value="1"/>
</dbReference>
<keyword evidence="5" id="KW-1185">Reference proteome</keyword>
<protein>
    <submittedName>
        <fullName evidence="4">Gliding motility-associated ABC transporter substrate-binding protein GldG</fullName>
    </submittedName>
</protein>
<dbReference type="AlphaFoldDB" id="A0A401UAH0"/>
<dbReference type="RefSeq" id="WP_127122527.1">
    <property type="nucleotide sequence ID" value="NZ_BHXQ01000003.1"/>
</dbReference>
<dbReference type="InterPro" id="IPR055396">
    <property type="entry name" value="DUF7088"/>
</dbReference>
<reference evidence="4 5" key="1">
    <citation type="submission" date="2018-11" db="EMBL/GenBank/DDBJ databases">
        <title>Chryseotalea sanarue gen. nov., sp., nov., a member of the family Cytophagaceae, isolated from a brackish lake in Hamamatsu Japan.</title>
        <authorList>
            <person name="Maejima Y."/>
            <person name="Iino T."/>
            <person name="Muraguchi Y."/>
            <person name="Fukuda K."/>
            <person name="Ohkuma M."/>
            <person name="Moriuchi R."/>
            <person name="Dohra H."/>
            <person name="Kimbara K."/>
            <person name="Shintani M."/>
        </authorList>
    </citation>
    <scope>NUCLEOTIDE SEQUENCE [LARGE SCALE GENOMIC DNA]</scope>
    <source>
        <strain evidence="4 5">Ys</strain>
    </source>
</reference>
<comment type="caution">
    <text evidence="4">The sequence shown here is derived from an EMBL/GenBank/DDBJ whole genome shotgun (WGS) entry which is preliminary data.</text>
</comment>
<proteinExistence type="predicted"/>
<keyword evidence="1" id="KW-1133">Transmembrane helix</keyword>
<evidence type="ECO:0000259" key="3">
    <source>
        <dbReference type="Pfam" id="PF23357"/>
    </source>
</evidence>
<dbReference type="InterPro" id="IPR019863">
    <property type="entry name" value="Motility-assoc_ABC-rel_GldG"/>
</dbReference>
<dbReference type="OrthoDB" id="9777219at2"/>
<evidence type="ECO:0000256" key="1">
    <source>
        <dbReference type="SAM" id="Phobius"/>
    </source>
</evidence>
<feature type="transmembrane region" description="Helical" evidence="1">
    <location>
        <begin position="12"/>
        <end position="34"/>
    </location>
</feature>
<feature type="domain" description="DUF7088" evidence="3">
    <location>
        <begin position="40"/>
        <end position="150"/>
    </location>
</feature>
<evidence type="ECO:0000313" key="5">
    <source>
        <dbReference type="Proteomes" id="UP000288227"/>
    </source>
</evidence>
<name>A0A401UAH0_9BACT</name>
<dbReference type="Pfam" id="PF09822">
    <property type="entry name" value="ABC_transp_aux"/>
    <property type="match status" value="1"/>
</dbReference>
<keyword evidence="1" id="KW-0812">Transmembrane</keyword>
<evidence type="ECO:0000313" key="4">
    <source>
        <dbReference type="EMBL" id="GCC51889.1"/>
    </source>
</evidence>
<sequence>MVNWKSKQLGDVLLLANGFVLLLLVNLLASYYFVRLDLTEEKRFSIKAPTKALLEKLEAPVYIEVFLAGDLNPSFTRFQRSIKEILEEFRVYSNGKVRFVFTDPGTALGEKARNEFMQDLASRGIQPRNVIDNRDGQRLEKIIFPGALISYDGFETGVNLLKGNSAEGGSEGVINQAIEGVEYELANAIYKLSNTERKQIGLVKGHAELSGAAISSLTSALQDKFDVEEALLNDTKVLDAFDALIIAKPQQRFTEQEKFLLDQYLMKGGNLMFLIDKLEASADSASRDDYFAFPYDLNLDDQLFKYGFRINLDLIQDRAAALFPVVTGMAGNKPQIQLVDWPFFPLVNRYAEHEITRNIDAVLTRFVSSIDTVNVANVKRTPILFSSQYARTLTAPVRVSINDIRNNLKAQDFQQSYLPIAYLAEGSFPSLFKNRFIPEGIDESTTILESSKPARMILISDGDLACNDVNPRTGQAQTLGFDRFSNYTFANLDLLVNAVSWLVEDNGLLTARTKEVKIRPLNKEKVNQEKLYWQMLNVAGPIVLIVLFGIAWAFVRKKKFASF</sequence>
<gene>
    <name evidence="4" type="ORF">SanaruYs_21180</name>
</gene>
<dbReference type="InterPro" id="IPR029062">
    <property type="entry name" value="Class_I_gatase-like"/>
</dbReference>
<dbReference type="NCBIfam" id="TIGR03521">
    <property type="entry name" value="GldG"/>
    <property type="match status" value="1"/>
</dbReference>